<gene>
    <name evidence="1" type="ORF">SAMN02745123_02798</name>
</gene>
<dbReference type="EMBL" id="FRAR01000020">
    <property type="protein sequence ID" value="SHK69201.1"/>
    <property type="molecule type" value="Genomic_DNA"/>
</dbReference>
<dbReference type="STRING" id="1121421.SAMN02745123_02798"/>
<name>A0A1M6UJ44_9FIRM</name>
<reference evidence="2" key="1">
    <citation type="submission" date="2016-11" db="EMBL/GenBank/DDBJ databases">
        <authorList>
            <person name="Varghese N."/>
            <person name="Submissions S."/>
        </authorList>
    </citation>
    <scope>NUCLEOTIDE SEQUENCE [LARGE SCALE GENOMIC DNA]</scope>
    <source>
        <strain evidence="2">DSM 10349</strain>
    </source>
</reference>
<dbReference type="RefSeq" id="WP_072915486.1">
    <property type="nucleotide sequence ID" value="NZ_FRAR01000020.1"/>
</dbReference>
<proteinExistence type="predicted"/>
<accession>A0A1M6UJ44</accession>
<organism evidence="1 2">
    <name type="scientific">Desulforamulus aeronauticus DSM 10349</name>
    <dbReference type="NCBI Taxonomy" id="1121421"/>
    <lineage>
        <taxon>Bacteria</taxon>
        <taxon>Bacillati</taxon>
        <taxon>Bacillota</taxon>
        <taxon>Clostridia</taxon>
        <taxon>Eubacteriales</taxon>
        <taxon>Peptococcaceae</taxon>
        <taxon>Desulforamulus</taxon>
    </lineage>
</organism>
<dbReference type="AlphaFoldDB" id="A0A1M6UJ44"/>
<keyword evidence="2" id="KW-1185">Reference proteome</keyword>
<evidence type="ECO:0000313" key="2">
    <source>
        <dbReference type="Proteomes" id="UP000183997"/>
    </source>
</evidence>
<evidence type="ECO:0000313" key="1">
    <source>
        <dbReference type="EMBL" id="SHK69201.1"/>
    </source>
</evidence>
<dbReference type="OrthoDB" id="1787141at2"/>
<dbReference type="Proteomes" id="UP000183997">
    <property type="component" value="Unassembled WGS sequence"/>
</dbReference>
<sequence>MVSQQELSRMTETEREIYLVDVLERKLNELKHSVMTAEQKEEHGHGPEFQRGMTAGFVSGLALASRVLMPEKAISSKVLEVLEQYNTWAQNFNRQGKRARTEKD</sequence>
<protein>
    <submittedName>
        <fullName evidence="1">Uncharacterized protein</fullName>
    </submittedName>
</protein>